<evidence type="ECO:0008006" key="3">
    <source>
        <dbReference type="Google" id="ProtNLM"/>
    </source>
</evidence>
<evidence type="ECO:0000313" key="2">
    <source>
        <dbReference type="Proteomes" id="UP000000433"/>
    </source>
</evidence>
<dbReference type="EMBL" id="AJ965256">
    <property type="protein sequence ID" value="CAI83589.1"/>
    <property type="molecule type" value="Genomic_DNA"/>
</dbReference>
<sequence length="207" mass="23383">MEATMVETVNSDNLKGLCHSAANDQGYLISQMSQPELVSLLDNTIYSWNHREIRPSHILYIIEHVNQRLGTLDKAYLNAEPVSVCYFSALQTVGALLVQTYLETKGFKTELHGITANTDLELLINKWNCKKPDSIVFSFSAFQFIYSIQSYSDELLKITDDIFAGGVVFNLDESLKDLLPRFVFPADLTDLAKLIDGRYLCKSKKSE</sequence>
<reference evidence="1 2" key="1">
    <citation type="journal article" date="2005" name="Nat. Biotechnol.">
        <title>Genome sequence of the chlorinated compound-respiring bacterium Dehalococcoides species strain CBDB1.</title>
        <authorList>
            <person name="Kube M."/>
            <person name="Beck A."/>
            <person name="Zinder S.H."/>
            <person name="Kuhl H."/>
            <person name="Reinhardt R."/>
            <person name="Adrian L."/>
        </authorList>
    </citation>
    <scope>NUCLEOTIDE SEQUENCE [LARGE SCALE GENOMIC DNA]</scope>
    <source>
        <strain evidence="1 2">CBDB1</strain>
    </source>
</reference>
<proteinExistence type="predicted"/>
<dbReference type="KEGG" id="deh:cbdbA1566"/>
<organism evidence="1 2">
    <name type="scientific">Dehalococcoides mccartyi (strain CBDB1)</name>
    <dbReference type="NCBI Taxonomy" id="255470"/>
    <lineage>
        <taxon>Bacteria</taxon>
        <taxon>Bacillati</taxon>
        <taxon>Chloroflexota</taxon>
        <taxon>Dehalococcoidia</taxon>
        <taxon>Dehalococcoidales</taxon>
        <taxon>Dehalococcoidaceae</taxon>
        <taxon>Dehalococcoides</taxon>
    </lineage>
</organism>
<accession>A0A916KN82</accession>
<gene>
    <name evidence="1" type="ordered locus">cbdbA1566</name>
</gene>
<evidence type="ECO:0000313" key="1">
    <source>
        <dbReference type="EMBL" id="CAI83589.1"/>
    </source>
</evidence>
<dbReference type="AlphaFoldDB" id="A0A916KN82"/>
<name>A0A916KN82_DEHMC</name>
<protein>
    <recommendedName>
        <fullName evidence="3">B12-binding domain-containing protein</fullName>
    </recommendedName>
</protein>
<keyword evidence="2" id="KW-1185">Reference proteome</keyword>
<dbReference type="Proteomes" id="UP000000433">
    <property type="component" value="Chromosome"/>
</dbReference>